<keyword evidence="2" id="KW-0012">Acyltransferase</keyword>
<proteinExistence type="predicted"/>
<dbReference type="InterPro" id="IPR016181">
    <property type="entry name" value="Acyl_CoA_acyltransferase"/>
</dbReference>
<keyword evidence="1" id="KW-0808">Transferase</keyword>
<keyword evidence="5" id="KW-1185">Reference proteome</keyword>
<evidence type="ECO:0000256" key="2">
    <source>
        <dbReference type="ARBA" id="ARBA00023315"/>
    </source>
</evidence>
<evidence type="ECO:0000313" key="5">
    <source>
        <dbReference type="Proteomes" id="UP001432075"/>
    </source>
</evidence>
<feature type="domain" description="N-acetyltransferase" evidence="3">
    <location>
        <begin position="4"/>
        <end position="184"/>
    </location>
</feature>
<name>A0ABZ1RLX5_9ACTN</name>
<dbReference type="CDD" id="cd04301">
    <property type="entry name" value="NAT_SF"/>
    <property type="match status" value="1"/>
</dbReference>
<gene>
    <name evidence="4" type="ORF">OHU17_19340</name>
</gene>
<dbReference type="Proteomes" id="UP001432075">
    <property type="component" value="Chromosome"/>
</dbReference>
<dbReference type="RefSeq" id="WP_073799674.1">
    <property type="nucleotide sequence ID" value="NZ_CP108057.1"/>
</dbReference>
<dbReference type="Pfam" id="PF00583">
    <property type="entry name" value="Acetyltransf_1"/>
    <property type="match status" value="1"/>
</dbReference>
<dbReference type="SUPFAM" id="SSF55729">
    <property type="entry name" value="Acyl-CoA N-acyltransferases (Nat)"/>
    <property type="match status" value="1"/>
</dbReference>
<protein>
    <submittedName>
        <fullName evidence="4">GNAT family N-acetyltransferase</fullName>
    </submittedName>
</protein>
<evidence type="ECO:0000313" key="4">
    <source>
        <dbReference type="EMBL" id="WUO47815.1"/>
    </source>
</evidence>
<dbReference type="EMBL" id="CP108057">
    <property type="protein sequence ID" value="WUO47815.1"/>
    <property type="molecule type" value="Genomic_DNA"/>
</dbReference>
<evidence type="ECO:0000256" key="1">
    <source>
        <dbReference type="ARBA" id="ARBA00022679"/>
    </source>
</evidence>
<organism evidence="4 5">
    <name type="scientific">Streptomyces goshikiensis</name>
    <dbReference type="NCBI Taxonomy" id="1942"/>
    <lineage>
        <taxon>Bacteria</taxon>
        <taxon>Bacillati</taxon>
        <taxon>Actinomycetota</taxon>
        <taxon>Actinomycetes</taxon>
        <taxon>Kitasatosporales</taxon>
        <taxon>Streptomycetaceae</taxon>
        <taxon>Streptomyces</taxon>
    </lineage>
</organism>
<dbReference type="PROSITE" id="PS51186">
    <property type="entry name" value="GNAT"/>
    <property type="match status" value="1"/>
</dbReference>
<dbReference type="InterPro" id="IPR000182">
    <property type="entry name" value="GNAT_dom"/>
</dbReference>
<dbReference type="PANTHER" id="PTHR43877">
    <property type="entry name" value="AMINOALKYLPHOSPHONATE N-ACETYLTRANSFERASE-RELATED-RELATED"/>
    <property type="match status" value="1"/>
</dbReference>
<accession>A0ABZ1RLX5</accession>
<reference evidence="4" key="1">
    <citation type="submission" date="2022-10" db="EMBL/GenBank/DDBJ databases">
        <title>The complete genomes of actinobacterial strains from the NBC collection.</title>
        <authorList>
            <person name="Joergensen T.S."/>
            <person name="Alvarez Arevalo M."/>
            <person name="Sterndorff E.B."/>
            <person name="Faurdal D."/>
            <person name="Vuksanovic O."/>
            <person name="Mourched A.-S."/>
            <person name="Charusanti P."/>
            <person name="Shaw S."/>
            <person name="Blin K."/>
            <person name="Weber T."/>
        </authorList>
    </citation>
    <scope>NUCLEOTIDE SEQUENCE</scope>
    <source>
        <strain evidence="4">NBC_00283</strain>
    </source>
</reference>
<dbReference type="InterPro" id="IPR050832">
    <property type="entry name" value="Bact_Acetyltransf"/>
</dbReference>
<sequence>MSQHVIRSVRADEWERVKQLRLAALRDPAAPVAFLETVESAESHPDEFWRGRAEGASHGRTARQFIAEADGGEWVGSVVVLVEDGGTSDLFGFPIERTQGHLVGVFVRPEHRGTGLTEALFAASLEWAWSLEEPALERVRLFVHEENARAGAFYRRFGFRASGRSVPMPGNPSVKELEYVYPRP</sequence>
<dbReference type="Gene3D" id="3.40.630.30">
    <property type="match status" value="1"/>
</dbReference>
<evidence type="ECO:0000259" key="3">
    <source>
        <dbReference type="PROSITE" id="PS51186"/>
    </source>
</evidence>